<name>A0A3B1J4M7_ASTMX</name>
<evidence type="ECO:0000256" key="1">
    <source>
        <dbReference type="ARBA" id="ARBA00004498"/>
    </source>
</evidence>
<feature type="chain" id="PRO_5017326048" evidence="21">
    <location>
        <begin position="23"/>
        <end position="475"/>
    </location>
</feature>
<dbReference type="SMART" id="SM00120">
    <property type="entry name" value="HX"/>
    <property type="match status" value="4"/>
</dbReference>
<feature type="binding site" evidence="17">
    <location>
        <position position="170"/>
    </location>
    <ligand>
        <name>Zn(2+)</name>
        <dbReference type="ChEBI" id="CHEBI:29105"/>
        <label>1</label>
    </ligand>
</feature>
<dbReference type="InterPro" id="IPR006026">
    <property type="entry name" value="Peptidase_Metallo"/>
</dbReference>
<evidence type="ECO:0000256" key="12">
    <source>
        <dbReference type="ARBA" id="ARBA00023049"/>
    </source>
</evidence>
<dbReference type="Proteomes" id="UP000018467">
    <property type="component" value="Unassembled WGS sequence"/>
</dbReference>
<dbReference type="InterPro" id="IPR000585">
    <property type="entry name" value="Hemopexin-like_dom"/>
</dbReference>
<dbReference type="Pfam" id="PF01471">
    <property type="entry name" value="PG_binding_1"/>
    <property type="match status" value="1"/>
</dbReference>
<feature type="binding site" evidence="17">
    <location>
        <position position="203"/>
    </location>
    <ligand>
        <name>Ca(2+)</name>
        <dbReference type="ChEBI" id="CHEBI:29108"/>
        <label>1</label>
    </ligand>
</feature>
<feature type="binding site" evidence="17">
    <location>
        <position position="185"/>
    </location>
    <ligand>
        <name>Zn(2+)</name>
        <dbReference type="ChEBI" id="CHEBI:29105"/>
        <label>1</label>
    </ligand>
</feature>
<dbReference type="SUPFAM" id="SSF47090">
    <property type="entry name" value="PGBD-like"/>
    <property type="match status" value="1"/>
</dbReference>
<evidence type="ECO:0000256" key="9">
    <source>
        <dbReference type="ARBA" id="ARBA00022801"/>
    </source>
</evidence>
<evidence type="ECO:0000256" key="7">
    <source>
        <dbReference type="ARBA" id="ARBA00022729"/>
    </source>
</evidence>
<feature type="binding site" evidence="16">
    <location>
        <position position="223"/>
    </location>
    <ligand>
        <name>Zn(2+)</name>
        <dbReference type="ChEBI" id="CHEBI:29105"/>
        <label>2</label>
        <note>catalytic</note>
    </ligand>
</feature>
<evidence type="ECO:0000256" key="16">
    <source>
        <dbReference type="PIRSR" id="PIRSR001191-2"/>
    </source>
</evidence>
<feature type="binding site" evidence="17">
    <location>
        <position position="194"/>
    </location>
    <ligand>
        <name>Ca(2+)</name>
        <dbReference type="ChEBI" id="CHEBI:29108"/>
        <label>2</label>
    </ligand>
</feature>
<evidence type="ECO:0000313" key="24">
    <source>
        <dbReference type="Proteomes" id="UP000018467"/>
    </source>
</evidence>
<feature type="binding site" evidence="17">
    <location>
        <position position="293"/>
    </location>
    <ligand>
        <name>Ca(2+)</name>
        <dbReference type="ChEBI" id="CHEBI:29108"/>
        <label>4</label>
    </ligand>
</feature>
<comment type="cofactor">
    <cofactor evidence="17">
        <name>Zn(2+)</name>
        <dbReference type="ChEBI" id="CHEBI:29105"/>
    </cofactor>
    <text evidence="17">Binds 2 Zn(2+) ions per subunit.</text>
</comment>
<feature type="repeat" description="Hemopexin" evidence="20">
    <location>
        <begin position="383"/>
        <end position="431"/>
    </location>
</feature>
<dbReference type="GO" id="GO:0008270">
    <property type="term" value="F:zinc ion binding"/>
    <property type="evidence" value="ECO:0007669"/>
    <property type="project" value="InterPro"/>
</dbReference>
<evidence type="ECO:0000256" key="3">
    <source>
        <dbReference type="ARBA" id="ARBA00022525"/>
    </source>
</evidence>
<feature type="binding site" evidence="17">
    <location>
        <position position="436"/>
    </location>
    <ligand>
        <name>Ca(2+)</name>
        <dbReference type="ChEBI" id="CHEBI:29108"/>
        <label>4</label>
    </ligand>
</feature>
<evidence type="ECO:0000256" key="21">
    <source>
        <dbReference type="SAM" id="SignalP"/>
    </source>
</evidence>
<evidence type="ECO:0000256" key="15">
    <source>
        <dbReference type="PIRSR" id="PIRSR001191-1"/>
    </source>
</evidence>
<protein>
    <submittedName>
        <fullName evidence="23">Matrix metalloproteinase-20-like</fullName>
    </submittedName>
</protein>
<feature type="binding site" evidence="17">
    <location>
        <position position="241"/>
    </location>
    <ligand>
        <name>Zn(2+)</name>
        <dbReference type="ChEBI" id="CHEBI:29105"/>
        <label>2</label>
        <note>catalytic</note>
    </ligand>
</feature>
<dbReference type="PANTHER" id="PTHR10201">
    <property type="entry name" value="MATRIX METALLOPROTEINASE"/>
    <property type="match status" value="1"/>
</dbReference>
<feature type="repeat" description="Hemopexin" evidence="20">
    <location>
        <begin position="432"/>
        <end position="475"/>
    </location>
</feature>
<keyword evidence="3" id="KW-0964">Secreted</keyword>
<dbReference type="InParanoid" id="A0A3B1J4M7"/>
<dbReference type="GO" id="GO:0030574">
    <property type="term" value="P:collagen catabolic process"/>
    <property type="evidence" value="ECO:0007669"/>
    <property type="project" value="TreeGrafter"/>
</dbReference>
<keyword evidence="14 18" id="KW-1015">Disulfide bond</keyword>
<dbReference type="SUPFAM" id="SSF50923">
    <property type="entry name" value="Hemopexin-like domain"/>
    <property type="match status" value="1"/>
</dbReference>
<dbReference type="Ensembl" id="ENSAMXT00000043978.1">
    <property type="protein sequence ID" value="ENSAMXP00000036309.1"/>
    <property type="gene ID" value="ENSAMXG00000038770.1"/>
</dbReference>
<feature type="binding site" evidence="17">
    <location>
        <position position="389"/>
    </location>
    <ligand>
        <name>Ca(2+)</name>
        <dbReference type="ChEBI" id="CHEBI:29108"/>
        <label>5</label>
    </ligand>
</feature>
<reference evidence="24" key="1">
    <citation type="submission" date="2013-03" db="EMBL/GenBank/DDBJ databases">
        <authorList>
            <person name="Jeffery W."/>
            <person name="Warren W."/>
            <person name="Wilson R.K."/>
        </authorList>
    </citation>
    <scope>NUCLEOTIDE SEQUENCE</scope>
    <source>
        <strain evidence="24">female</strain>
    </source>
</reference>
<feature type="active site" evidence="15">
    <location>
        <position position="224"/>
    </location>
</feature>
<keyword evidence="11 17" id="KW-0106">Calcium</keyword>
<keyword evidence="7 21" id="KW-0732">Signal</keyword>
<keyword evidence="6 16" id="KW-0479">Metal-binding</keyword>
<keyword evidence="4" id="KW-0272">Extracellular matrix</keyword>
<evidence type="ECO:0000256" key="11">
    <source>
        <dbReference type="ARBA" id="ARBA00022837"/>
    </source>
</evidence>
<reference evidence="23" key="3">
    <citation type="submission" date="2025-08" db="UniProtKB">
        <authorList>
            <consortium name="Ensembl"/>
        </authorList>
    </citation>
    <scope>IDENTIFICATION</scope>
</reference>
<feature type="binding site" evidence="17">
    <location>
        <position position="200"/>
    </location>
    <ligand>
        <name>Ca(2+)</name>
        <dbReference type="ChEBI" id="CHEBI:29108"/>
        <label>3</label>
    </ligand>
</feature>
<evidence type="ECO:0000256" key="5">
    <source>
        <dbReference type="ARBA" id="ARBA00022670"/>
    </source>
</evidence>
<feature type="signal peptide" evidence="21">
    <location>
        <begin position="1"/>
        <end position="22"/>
    </location>
</feature>
<dbReference type="InterPro" id="IPR036375">
    <property type="entry name" value="Hemopexin-like_dom_sf"/>
</dbReference>
<dbReference type="PROSITE" id="PS51642">
    <property type="entry name" value="HEMOPEXIN_2"/>
    <property type="match status" value="3"/>
</dbReference>
<keyword evidence="24" id="KW-1185">Reference proteome</keyword>
<dbReference type="Gene3D" id="3.40.390.10">
    <property type="entry name" value="Collagenase (Catalytic Domain)"/>
    <property type="match status" value="1"/>
</dbReference>
<comment type="subcellular location">
    <subcellularLocation>
        <location evidence="1">Secreted</location>
        <location evidence="1">Extracellular space</location>
        <location evidence="1">Extracellular matrix</location>
    </subcellularLocation>
</comment>
<dbReference type="GO" id="GO:0005615">
    <property type="term" value="C:extracellular space"/>
    <property type="evidence" value="ECO:0007669"/>
    <property type="project" value="TreeGrafter"/>
</dbReference>
<dbReference type="CDD" id="cd04278">
    <property type="entry name" value="ZnMc_MMP"/>
    <property type="match status" value="1"/>
</dbReference>
<dbReference type="InterPro" id="IPR033739">
    <property type="entry name" value="M10A_MMP"/>
</dbReference>
<feature type="modified residue" description="Phosphotyrosine; by PKDCC" evidence="19">
    <location>
        <position position="370"/>
    </location>
</feature>
<evidence type="ECO:0000256" key="18">
    <source>
        <dbReference type="PIRSR" id="PIRSR621190-3"/>
    </source>
</evidence>
<evidence type="ECO:0000256" key="17">
    <source>
        <dbReference type="PIRSR" id="PIRSR621190-2"/>
    </source>
</evidence>
<keyword evidence="12" id="KW-0482">Metalloprotease</keyword>
<evidence type="ECO:0000256" key="8">
    <source>
        <dbReference type="ARBA" id="ARBA00022737"/>
    </source>
</evidence>
<dbReference type="Gene3D" id="2.110.10.10">
    <property type="entry name" value="Hemopexin-like domain"/>
    <property type="match status" value="1"/>
</dbReference>
<dbReference type="FunFam" id="2.110.10.10:FF:000002">
    <property type="entry name" value="Matrix metallopeptidase 3"/>
    <property type="match status" value="1"/>
</dbReference>
<reference evidence="24" key="2">
    <citation type="journal article" date="2014" name="Nat. Commun.">
        <title>The cavefish genome reveals candidate genes for eye loss.</title>
        <authorList>
            <person name="McGaugh S.E."/>
            <person name="Gross J.B."/>
            <person name="Aken B."/>
            <person name="Blin M."/>
            <person name="Borowsky R."/>
            <person name="Chalopin D."/>
            <person name="Hinaux H."/>
            <person name="Jeffery W.R."/>
            <person name="Keene A."/>
            <person name="Ma L."/>
            <person name="Minx P."/>
            <person name="Murphy D."/>
            <person name="O'Quin K.E."/>
            <person name="Retaux S."/>
            <person name="Rohner N."/>
            <person name="Searle S.M."/>
            <person name="Stahl B.A."/>
            <person name="Tabin C."/>
            <person name="Volff J.N."/>
            <person name="Yoshizawa M."/>
            <person name="Warren W.C."/>
        </authorList>
    </citation>
    <scope>NUCLEOTIDE SEQUENCE [LARGE SCALE GENOMIC DNA]</scope>
    <source>
        <strain evidence="24">female</strain>
    </source>
</reference>
<feature type="binding site" evidence="17">
    <location>
        <position position="203"/>
    </location>
    <ligand>
        <name>Ca(2+)</name>
        <dbReference type="ChEBI" id="CHEBI:29108"/>
        <label>3</label>
    </ligand>
</feature>
<reference evidence="23" key="4">
    <citation type="submission" date="2025-09" db="UniProtKB">
        <authorList>
            <consortium name="Ensembl"/>
        </authorList>
    </citation>
    <scope>IDENTIFICATION</scope>
</reference>
<dbReference type="Bgee" id="ENSAMXG00000038770">
    <property type="expression patterns" value="Expressed in embryo"/>
</dbReference>
<keyword evidence="8" id="KW-0677">Repeat</keyword>
<feature type="binding site" evidence="17">
    <location>
        <position position="126"/>
    </location>
    <ligand>
        <name>Ca(2+)</name>
        <dbReference type="ChEBI" id="CHEBI:29108"/>
        <label>1</label>
    </ligand>
</feature>
<evidence type="ECO:0000256" key="19">
    <source>
        <dbReference type="PIRSR" id="PIRSR621190-4"/>
    </source>
</evidence>
<dbReference type="PRINTS" id="PR00138">
    <property type="entry name" value="MATRIXIN"/>
</dbReference>
<dbReference type="Pfam" id="PF00413">
    <property type="entry name" value="Peptidase_M10"/>
    <property type="match status" value="1"/>
</dbReference>
<dbReference type="InterPro" id="IPR021190">
    <property type="entry name" value="Pept_M10A"/>
</dbReference>
<feature type="binding site" description="in inhibited form" evidence="17">
    <location>
        <position position="94"/>
    </location>
    <ligand>
        <name>Zn(2+)</name>
        <dbReference type="ChEBI" id="CHEBI:29105"/>
        <label>2</label>
        <note>catalytic</note>
    </ligand>
</feature>
<dbReference type="STRING" id="7994.ENSAMXP00000036309"/>
<feature type="binding site" evidence="17">
    <location>
        <position position="178"/>
    </location>
    <ligand>
        <name>Ca(2+)</name>
        <dbReference type="ChEBI" id="CHEBI:29108"/>
        <label>3</label>
    </ligand>
</feature>
<feature type="repeat" description="Hemopexin" evidence="20">
    <location>
        <begin position="336"/>
        <end position="381"/>
    </location>
</feature>
<feature type="binding site" evidence="17">
    <location>
        <position position="196"/>
    </location>
    <ligand>
        <name>Ca(2+)</name>
        <dbReference type="ChEBI" id="CHEBI:29108"/>
        <label>2</label>
    </ligand>
</feature>
<evidence type="ECO:0000256" key="4">
    <source>
        <dbReference type="ARBA" id="ARBA00022530"/>
    </source>
</evidence>
<dbReference type="Pfam" id="PF00045">
    <property type="entry name" value="Hemopexin"/>
    <property type="match status" value="1"/>
</dbReference>
<dbReference type="InterPro" id="IPR036365">
    <property type="entry name" value="PGBD-like_sf"/>
</dbReference>
<feature type="binding site" evidence="17">
    <location>
        <position position="172"/>
    </location>
    <ligand>
        <name>Zn(2+)</name>
        <dbReference type="ChEBI" id="CHEBI:29105"/>
        <label>1</label>
    </ligand>
</feature>
<dbReference type="PIRSF" id="PIRSF001191">
    <property type="entry name" value="Peptidase_M10A_matrix"/>
    <property type="match status" value="1"/>
</dbReference>
<evidence type="ECO:0000256" key="20">
    <source>
        <dbReference type="PROSITE-ProRule" id="PRU01011"/>
    </source>
</evidence>
<feature type="binding site" evidence="17">
    <location>
        <position position="160"/>
    </location>
    <ligand>
        <name>Ca(2+)</name>
        <dbReference type="ChEBI" id="CHEBI:29108"/>
        <label>2</label>
    </ligand>
</feature>
<feature type="binding site" evidence="17">
    <location>
        <position position="201"/>
    </location>
    <ligand>
        <name>Ca(2+)</name>
        <dbReference type="ChEBI" id="CHEBI:29108"/>
        <label>1</label>
    </ligand>
</feature>
<feature type="binding site" evidence="17">
    <location>
        <position position="198"/>
    </location>
    <ligand>
        <name>Zn(2+)</name>
        <dbReference type="ChEBI" id="CHEBI:29105"/>
        <label>1</label>
    </ligand>
</feature>
<dbReference type="SUPFAM" id="SSF55486">
    <property type="entry name" value="Metalloproteases ('zincins'), catalytic domain"/>
    <property type="match status" value="1"/>
</dbReference>
<evidence type="ECO:0000256" key="6">
    <source>
        <dbReference type="ARBA" id="ARBA00022723"/>
    </source>
</evidence>
<dbReference type="GO" id="GO:0006508">
    <property type="term" value="P:proteolysis"/>
    <property type="evidence" value="ECO:0007669"/>
    <property type="project" value="UniProtKB-KW"/>
</dbReference>
<keyword evidence="5" id="KW-0645">Protease</keyword>
<feature type="binding site" evidence="17">
    <location>
        <position position="340"/>
    </location>
    <ligand>
        <name>Ca(2+)</name>
        <dbReference type="ChEBI" id="CHEBI:29108"/>
        <label>4</label>
    </ligand>
</feature>
<dbReference type="InterPro" id="IPR024079">
    <property type="entry name" value="MetalloPept_cat_dom_sf"/>
</dbReference>
<keyword evidence="9" id="KW-0378">Hydrolase</keyword>
<feature type="binding site" evidence="17">
    <location>
        <position position="177"/>
    </location>
    <ligand>
        <name>Ca(2+)</name>
        <dbReference type="ChEBI" id="CHEBI:29108"/>
        <label>3</label>
    </ligand>
</feature>
<dbReference type="InterPro" id="IPR018487">
    <property type="entry name" value="Hemopexin-like_repeat"/>
</dbReference>
<dbReference type="InterPro" id="IPR001818">
    <property type="entry name" value="Pept_M10_metallopeptidase"/>
</dbReference>
<sequence length="475" mass="54848">MERMWPWIFSLSWLLTVDLMWSSPVPPESGLSSEDIQHAEEYLKQFYHFSESPRKKRHSASMEEKIKEMQSFFGLPNTGHLDPQTFDIMKQARCGVPDVENYSLYPGKPKWKNHTITYRIAKDTTDLTKQEVENSFHLAFKLWSDVVPLRFVRVNHSKADIVITFTRKEHGDFFAFDGPKGVLAHAFEPGEGMGGDMHFDDDELWTVGNRKSVGYNLFTVAAHELGHSLGLSHSKDPSALMFPKYTFLNAATYKLPEDDTLGIQALYGKRIQNVQNNDKPLVSKKCDPSIFFDAVAVIGDEILFFKNSYVWLRTMWRSYWNRLREGLMSKFLPSISSPVDAAYHLPAKAVTYIFTGPKYWVVQKLGAKSYYGSIYDYGFPARVKRIDAAVHISKHGKTFFFTGDMYYRYDEYKRRMDPGFPRKIHMDWPGITGRIDAAFELRGAVHFFMGSKASVFDYRQGRLLYVMKSNDWLGC</sequence>
<evidence type="ECO:0000259" key="22">
    <source>
        <dbReference type="SMART" id="SM00235"/>
    </source>
</evidence>
<evidence type="ECO:0000256" key="13">
    <source>
        <dbReference type="ARBA" id="ARBA00023145"/>
    </source>
</evidence>
<dbReference type="AlphaFoldDB" id="A0A3B1J4M7"/>
<comment type="similarity">
    <text evidence="2">Belongs to the peptidase M10A family.</text>
</comment>
<evidence type="ECO:0000256" key="10">
    <source>
        <dbReference type="ARBA" id="ARBA00022833"/>
    </source>
</evidence>
<feature type="binding site" evidence="16">
    <location>
        <position position="233"/>
    </location>
    <ligand>
        <name>Zn(2+)</name>
        <dbReference type="ChEBI" id="CHEBI:29105"/>
        <label>2</label>
        <note>catalytic</note>
    </ligand>
</feature>
<comment type="cofactor">
    <cofactor evidence="17">
        <name>Ca(2+)</name>
        <dbReference type="ChEBI" id="CHEBI:29108"/>
    </cofactor>
    <text evidence="17">Can bind about 5 Ca(2+) ions per subunit.</text>
</comment>
<dbReference type="GeneTree" id="ENSGT00940000160903"/>
<evidence type="ECO:0000256" key="2">
    <source>
        <dbReference type="ARBA" id="ARBA00010370"/>
    </source>
</evidence>
<accession>A0A3B1J4M7</accession>
<dbReference type="GO" id="GO:0030198">
    <property type="term" value="P:extracellular matrix organization"/>
    <property type="evidence" value="ECO:0007669"/>
    <property type="project" value="TreeGrafter"/>
</dbReference>
<dbReference type="FunFam" id="3.40.390.10:FF:000007">
    <property type="entry name" value="Collagenase 3"/>
    <property type="match status" value="1"/>
</dbReference>
<feature type="binding site" evidence="17">
    <location>
        <position position="342"/>
    </location>
    <ligand>
        <name>Ca(2+)</name>
        <dbReference type="ChEBI" id="CHEBI:29108"/>
        <label>5</label>
    </ligand>
</feature>
<dbReference type="GO" id="GO:0004222">
    <property type="term" value="F:metalloendopeptidase activity"/>
    <property type="evidence" value="ECO:0007669"/>
    <property type="project" value="InterPro"/>
</dbReference>
<evidence type="ECO:0000256" key="14">
    <source>
        <dbReference type="ARBA" id="ARBA00023157"/>
    </source>
</evidence>
<feature type="domain" description="Peptidase metallopeptidase" evidence="22">
    <location>
        <begin position="107"/>
        <end position="269"/>
    </location>
</feature>
<proteinExistence type="inferred from homology"/>
<dbReference type="CDD" id="cd00094">
    <property type="entry name" value="HX"/>
    <property type="match status" value="1"/>
</dbReference>
<feature type="disulfide bond" evidence="18">
    <location>
        <begin position="286"/>
        <end position="475"/>
    </location>
</feature>
<dbReference type="InterPro" id="IPR002477">
    <property type="entry name" value="Peptidoglycan-bd-like"/>
</dbReference>
<keyword evidence="13" id="KW-0865">Zymogen</keyword>
<dbReference type="SMART" id="SM00235">
    <property type="entry name" value="ZnMc"/>
    <property type="match status" value="1"/>
</dbReference>
<keyword evidence="10 16" id="KW-0862">Zinc</keyword>
<feature type="binding site" evidence="16">
    <location>
        <position position="227"/>
    </location>
    <ligand>
        <name>Zn(2+)</name>
        <dbReference type="ChEBI" id="CHEBI:29105"/>
        <label>2</label>
        <note>catalytic</note>
    </ligand>
</feature>
<dbReference type="GO" id="GO:0031012">
    <property type="term" value="C:extracellular matrix"/>
    <property type="evidence" value="ECO:0007669"/>
    <property type="project" value="InterPro"/>
</dbReference>
<dbReference type="PANTHER" id="PTHR10201:SF297">
    <property type="entry name" value="MATRIX METALLOPROTEINASE-20"/>
    <property type="match status" value="1"/>
</dbReference>
<evidence type="ECO:0000313" key="23">
    <source>
        <dbReference type="Ensembl" id="ENSAMXP00000036309.1"/>
    </source>
</evidence>
<organism evidence="23 24">
    <name type="scientific">Astyanax mexicanus</name>
    <name type="common">Blind cave fish</name>
    <name type="synonym">Astyanax fasciatus mexicanus</name>
    <dbReference type="NCBI Taxonomy" id="7994"/>
    <lineage>
        <taxon>Eukaryota</taxon>
        <taxon>Metazoa</taxon>
        <taxon>Chordata</taxon>
        <taxon>Craniata</taxon>
        <taxon>Vertebrata</taxon>
        <taxon>Euteleostomi</taxon>
        <taxon>Actinopterygii</taxon>
        <taxon>Neopterygii</taxon>
        <taxon>Teleostei</taxon>
        <taxon>Ostariophysi</taxon>
        <taxon>Characiformes</taxon>
        <taxon>Characoidei</taxon>
        <taxon>Acestrorhamphidae</taxon>
        <taxon>Acestrorhamphinae</taxon>
        <taxon>Astyanax</taxon>
    </lineage>
</organism>